<dbReference type="EMBL" id="JACOPR010000003">
    <property type="protein sequence ID" value="MBC5730600.1"/>
    <property type="molecule type" value="Genomic_DNA"/>
</dbReference>
<protein>
    <recommendedName>
        <fullName evidence="3">DUF1918 domain-containing protein</fullName>
    </recommendedName>
</protein>
<dbReference type="Proteomes" id="UP000660021">
    <property type="component" value="Unassembled WGS sequence"/>
</dbReference>
<evidence type="ECO:0000313" key="2">
    <source>
        <dbReference type="Proteomes" id="UP000660021"/>
    </source>
</evidence>
<keyword evidence="2" id="KW-1185">Reference proteome</keyword>
<sequence length="67" mass="7491">MNVTCKQTIPLLTRVVVTAGACVGCRPAIRPEGTIVEVGEEGVFRVLFEDGTRRWYRAEELSLSRPR</sequence>
<dbReference type="RefSeq" id="WP_101691790.1">
    <property type="nucleotide sequence ID" value="NZ_JACOPR010000003.1"/>
</dbReference>
<evidence type="ECO:0008006" key="3">
    <source>
        <dbReference type="Google" id="ProtNLM"/>
    </source>
</evidence>
<name>A0ABR7HSU5_9FIRM</name>
<comment type="caution">
    <text evidence="1">The sequence shown here is derived from an EMBL/GenBank/DDBJ whole genome shotgun (WGS) entry which is preliminary data.</text>
</comment>
<evidence type="ECO:0000313" key="1">
    <source>
        <dbReference type="EMBL" id="MBC5730600.1"/>
    </source>
</evidence>
<proteinExistence type="predicted"/>
<organism evidence="1 2">
    <name type="scientific">Pseudoflavonifractor hominis</name>
    <dbReference type="NCBI Taxonomy" id="2763059"/>
    <lineage>
        <taxon>Bacteria</taxon>
        <taxon>Bacillati</taxon>
        <taxon>Bacillota</taxon>
        <taxon>Clostridia</taxon>
        <taxon>Eubacteriales</taxon>
        <taxon>Oscillospiraceae</taxon>
        <taxon>Pseudoflavonifractor</taxon>
    </lineage>
</organism>
<gene>
    <name evidence="1" type="ORF">H8S34_07095</name>
</gene>
<accession>A0ABR7HSU5</accession>
<reference evidence="1 2" key="1">
    <citation type="submission" date="2020-08" db="EMBL/GenBank/DDBJ databases">
        <title>Genome public.</title>
        <authorList>
            <person name="Liu C."/>
            <person name="Sun Q."/>
        </authorList>
    </citation>
    <scope>NUCLEOTIDE SEQUENCE [LARGE SCALE GENOMIC DNA]</scope>
    <source>
        <strain evidence="1 2">New-38</strain>
    </source>
</reference>